<dbReference type="EMBL" id="JAZDWU010000007">
    <property type="protein sequence ID" value="KAK9995838.1"/>
    <property type="molecule type" value="Genomic_DNA"/>
</dbReference>
<keyword evidence="3" id="KW-1185">Reference proteome</keyword>
<dbReference type="Proteomes" id="UP001459277">
    <property type="component" value="Unassembled WGS sequence"/>
</dbReference>
<organism evidence="2 3">
    <name type="scientific">Lithocarpus litseifolius</name>
    <dbReference type="NCBI Taxonomy" id="425828"/>
    <lineage>
        <taxon>Eukaryota</taxon>
        <taxon>Viridiplantae</taxon>
        <taxon>Streptophyta</taxon>
        <taxon>Embryophyta</taxon>
        <taxon>Tracheophyta</taxon>
        <taxon>Spermatophyta</taxon>
        <taxon>Magnoliopsida</taxon>
        <taxon>eudicotyledons</taxon>
        <taxon>Gunneridae</taxon>
        <taxon>Pentapetalae</taxon>
        <taxon>rosids</taxon>
        <taxon>fabids</taxon>
        <taxon>Fagales</taxon>
        <taxon>Fagaceae</taxon>
        <taxon>Lithocarpus</taxon>
    </lineage>
</organism>
<feature type="domain" description="Reverse transcriptase zinc-binding" evidence="1">
    <location>
        <begin position="27"/>
        <end position="111"/>
    </location>
</feature>
<evidence type="ECO:0000313" key="2">
    <source>
        <dbReference type="EMBL" id="KAK9995838.1"/>
    </source>
</evidence>
<evidence type="ECO:0000259" key="1">
    <source>
        <dbReference type="Pfam" id="PF13966"/>
    </source>
</evidence>
<proteinExistence type="predicted"/>
<gene>
    <name evidence="2" type="ORF">SO802_020524</name>
</gene>
<sequence>MGLVYSSTVRGFGPDKVCWKPARNRGFEVRGYYCSFYPPTAVSFPWRMVWQAKVPSRVAFFSWSASLGKILTTDNLRKRRVIVLDWCYMCKGCGESVDHLLLHCPIAWELWSLVFCLFGVQWVMPYSVLELFEAWQGKFARHRHIDIWRLVPHCLIWCIWRERNARSFEEWKKWNKQLAFDDLGIQHTLPLARRSILSLESSWEFNIAHEGQSSSVVFIIDFTVLPLSTKLTTTS</sequence>
<dbReference type="Pfam" id="PF13966">
    <property type="entry name" value="zf-RVT"/>
    <property type="match status" value="1"/>
</dbReference>
<reference evidence="2 3" key="1">
    <citation type="submission" date="2024-01" db="EMBL/GenBank/DDBJ databases">
        <title>A telomere-to-telomere, gap-free genome of sweet tea (Lithocarpus litseifolius).</title>
        <authorList>
            <person name="Zhou J."/>
        </authorList>
    </citation>
    <scope>NUCLEOTIDE SEQUENCE [LARGE SCALE GENOMIC DNA]</scope>
    <source>
        <strain evidence="2">Zhou-2022a</strain>
        <tissue evidence="2">Leaf</tissue>
    </source>
</reference>
<dbReference type="AlphaFoldDB" id="A0AAW2CEB5"/>
<accession>A0AAW2CEB5</accession>
<comment type="caution">
    <text evidence="2">The sequence shown here is derived from an EMBL/GenBank/DDBJ whole genome shotgun (WGS) entry which is preliminary data.</text>
</comment>
<name>A0AAW2CEB5_9ROSI</name>
<dbReference type="InterPro" id="IPR026960">
    <property type="entry name" value="RVT-Znf"/>
</dbReference>
<protein>
    <recommendedName>
        <fullName evidence="1">Reverse transcriptase zinc-binding domain-containing protein</fullName>
    </recommendedName>
</protein>
<evidence type="ECO:0000313" key="3">
    <source>
        <dbReference type="Proteomes" id="UP001459277"/>
    </source>
</evidence>